<dbReference type="Gene3D" id="3.30.420.40">
    <property type="match status" value="2"/>
</dbReference>
<evidence type="ECO:0000313" key="3">
    <source>
        <dbReference type="EMBL" id="CRK37401.1"/>
    </source>
</evidence>
<protein>
    <recommendedName>
        <fullName evidence="5">Actin-related protein RO7</fullName>
    </recommendedName>
</protein>
<evidence type="ECO:0000313" key="4">
    <source>
        <dbReference type="Proteomes" id="UP000044602"/>
    </source>
</evidence>
<dbReference type="AlphaFoldDB" id="A0A0G4MT17"/>
<dbReference type="Gene3D" id="3.90.640.10">
    <property type="entry name" value="Actin, Chain A, domain 4"/>
    <property type="match status" value="1"/>
</dbReference>
<reference evidence="3 4" key="1">
    <citation type="submission" date="2015-05" db="EMBL/GenBank/DDBJ databases">
        <authorList>
            <person name="Wang D.B."/>
            <person name="Wang M."/>
        </authorList>
    </citation>
    <scope>NUCLEOTIDE SEQUENCE [LARGE SCALE GENOMIC DNA]</scope>
    <source>
        <strain evidence="3">VL1</strain>
    </source>
</reference>
<dbReference type="Pfam" id="PF00022">
    <property type="entry name" value="Actin"/>
    <property type="match status" value="1"/>
</dbReference>
<dbReference type="SMART" id="SM00268">
    <property type="entry name" value="ACTIN"/>
    <property type="match status" value="1"/>
</dbReference>
<name>A0A0G4MT17_VERLO</name>
<feature type="region of interest" description="Disordered" evidence="2">
    <location>
        <begin position="1"/>
        <end position="49"/>
    </location>
</feature>
<sequence>MSTSAQSATPGLAHRSISNIRSGAGPQAGPASPHTPLRGTTSAFGSPSTLRAEEETIVVEIGTRFVSIGFAGDSVPKAIVSSGPVQQRRVGDFTSWLPRSSTAPSSVPPNTELPSIEWGHLHELWTSDLRCLDLGLVGDKLDRLLRDAFTKNLLIDSRPRRVFLVLPPALPLPLVSTILDTLFHRFQTPLVSILSCPITAAVGAGVRSAIVVNLGWAETVVSSVYEYREIRHTRSTRSGKMLVHEVHDLLASARKKTATPPTQLETSDADGVRPPNRVFSFDECEDIACRMMWCQQLDRAAVPEDEPGLATVEERDESTSLAQDESRQHQTVRNVHLGMSSCSPPEIIELPFQRLSEPCENTFVAPQYTPSSFDDDELPIPLLIYRHLLSLPIDARAVSMSRIIFTGGCSNIPGLCKRLSDELSRLIGLWGWDPVHGDGARQVKARAKRSKSQSRAHSQAMAMGEDGQKDDVWHDAANAAPEHDSVQQLLQRTENPLENLQGSVRVLETLGPWAGASMIAHLKAMAVASIDREAWLQQGVAGAARPGEVDVKAQQRQSLGPGLMRGASVGGSASWTLGAWGAV</sequence>
<dbReference type="InterPro" id="IPR004000">
    <property type="entry name" value="Actin"/>
</dbReference>
<proteinExistence type="inferred from homology"/>
<dbReference type="STRING" id="100787.A0A0G4MT17"/>
<feature type="region of interest" description="Disordered" evidence="2">
    <location>
        <begin position="254"/>
        <end position="273"/>
    </location>
</feature>
<feature type="compositionally biased region" description="Polar residues" evidence="2">
    <location>
        <begin position="38"/>
        <end position="49"/>
    </location>
</feature>
<organism evidence="3 4">
    <name type="scientific">Verticillium longisporum</name>
    <name type="common">Verticillium dahliae var. longisporum</name>
    <dbReference type="NCBI Taxonomy" id="100787"/>
    <lineage>
        <taxon>Eukaryota</taxon>
        <taxon>Fungi</taxon>
        <taxon>Dikarya</taxon>
        <taxon>Ascomycota</taxon>
        <taxon>Pezizomycotina</taxon>
        <taxon>Sordariomycetes</taxon>
        <taxon>Hypocreomycetidae</taxon>
        <taxon>Glomerellales</taxon>
        <taxon>Plectosphaerellaceae</taxon>
        <taxon>Verticillium</taxon>
    </lineage>
</organism>
<dbReference type="EMBL" id="CVQH01024749">
    <property type="protein sequence ID" value="CRK37401.1"/>
    <property type="molecule type" value="Genomic_DNA"/>
</dbReference>
<dbReference type="SUPFAM" id="SSF53067">
    <property type="entry name" value="Actin-like ATPase domain"/>
    <property type="match status" value="2"/>
</dbReference>
<gene>
    <name evidence="3" type="ORF">BN1708_001432</name>
</gene>
<accession>A0A0G4MT17</accession>
<dbReference type="PANTHER" id="PTHR11937">
    <property type="entry name" value="ACTIN"/>
    <property type="match status" value="1"/>
</dbReference>
<evidence type="ECO:0008006" key="5">
    <source>
        <dbReference type="Google" id="ProtNLM"/>
    </source>
</evidence>
<dbReference type="Proteomes" id="UP000044602">
    <property type="component" value="Unassembled WGS sequence"/>
</dbReference>
<keyword evidence="4" id="KW-1185">Reference proteome</keyword>
<feature type="region of interest" description="Disordered" evidence="2">
    <location>
        <begin position="304"/>
        <end position="329"/>
    </location>
</feature>
<feature type="compositionally biased region" description="Polar residues" evidence="2">
    <location>
        <begin position="319"/>
        <end position="329"/>
    </location>
</feature>
<evidence type="ECO:0000256" key="1">
    <source>
        <dbReference type="RuleBase" id="RU000487"/>
    </source>
</evidence>
<evidence type="ECO:0000256" key="2">
    <source>
        <dbReference type="SAM" id="MobiDB-lite"/>
    </source>
</evidence>
<feature type="region of interest" description="Disordered" evidence="2">
    <location>
        <begin position="446"/>
        <end position="467"/>
    </location>
</feature>
<comment type="similarity">
    <text evidence="1">Belongs to the actin family.</text>
</comment>
<dbReference type="InterPro" id="IPR043129">
    <property type="entry name" value="ATPase_NBD"/>
</dbReference>